<dbReference type="Proteomes" id="UP000675881">
    <property type="component" value="Chromosome 5"/>
</dbReference>
<organism evidence="1 2">
    <name type="scientific">Lepeophtheirus salmonis</name>
    <name type="common">Salmon louse</name>
    <name type="synonym">Caligus salmonis</name>
    <dbReference type="NCBI Taxonomy" id="72036"/>
    <lineage>
        <taxon>Eukaryota</taxon>
        <taxon>Metazoa</taxon>
        <taxon>Ecdysozoa</taxon>
        <taxon>Arthropoda</taxon>
        <taxon>Crustacea</taxon>
        <taxon>Multicrustacea</taxon>
        <taxon>Hexanauplia</taxon>
        <taxon>Copepoda</taxon>
        <taxon>Siphonostomatoida</taxon>
        <taxon>Caligidae</taxon>
        <taxon>Lepeophtheirus</taxon>
    </lineage>
</organism>
<evidence type="ECO:0000313" key="1">
    <source>
        <dbReference type="EMBL" id="CAF2942235.1"/>
    </source>
</evidence>
<reference evidence="1" key="1">
    <citation type="submission" date="2021-02" db="EMBL/GenBank/DDBJ databases">
        <authorList>
            <person name="Bekaert M."/>
        </authorList>
    </citation>
    <scope>NUCLEOTIDE SEQUENCE</scope>
    <source>
        <strain evidence="1">IoA-00</strain>
    </source>
</reference>
<dbReference type="AlphaFoldDB" id="A0A7R8H933"/>
<name>A0A7R8H933_LEPSM</name>
<keyword evidence="2" id="KW-1185">Reference proteome</keyword>
<accession>A0A7R8H933</accession>
<dbReference type="EMBL" id="HG994584">
    <property type="protein sequence ID" value="CAF2942235.1"/>
    <property type="molecule type" value="Genomic_DNA"/>
</dbReference>
<gene>
    <name evidence="1" type="ORF">LSAA_10636</name>
</gene>
<sequence>MFRDINSLGLNSVSDLDDGTIGSFEDMKNRVHDIMVDYFESKTPVDGIKNNQNMSNLIAMAEFISDVSKSYVNKVYPYVEEGLIMTPRIGDTSKHLEKLKEVNFLNNSWCQDKVKCTEVRELISQASNLESLWPSQSMLESLTERPNESINILSKNFAKMSHVASRINETFKKFWRTFNLINWSPN</sequence>
<proteinExistence type="predicted"/>
<evidence type="ECO:0000313" key="2">
    <source>
        <dbReference type="Proteomes" id="UP000675881"/>
    </source>
</evidence>
<protein>
    <submittedName>
        <fullName evidence="1">(salmon louse) hypothetical protein</fullName>
    </submittedName>
</protein>